<gene>
    <name evidence="2" type="ordered locus">AZOLI_p20280</name>
</gene>
<dbReference type="HOGENOM" id="CLU_817960_0_0_5"/>
<keyword evidence="2" id="KW-0614">Plasmid</keyword>
<feature type="transmembrane region" description="Helical" evidence="1">
    <location>
        <begin position="97"/>
        <end position="120"/>
    </location>
</feature>
<sequence length="339" mass="37804">MASHLQLAYSQRYDSLSAPTLMFFTSGERELKGSNNSEGNPEELPGNIKGNINSDFIDAIKSAISSVKSDIAVVTIIVATIFLAITITITFKRDISIYEIISIYLSYIAVVAILSFSMFATHRHRGLDLLEDLRRSIAENTQQVNCLQHALSGDLKYADMKALGKIDVQDQGTLKSIWSSIIGRSTKSLLFVNYIGPDFIESGTFSGVHELTNLRRADGGVHVSRIFLVDDIKEAERIWPTVLTHKEKNISPGYVVKSDLSTIMRNNGFSLTDWNYGFIIADDIEVIVFEMAERKPRWVYFVRNGSDTKRYKDLYAQMTAIARLDAPATKKACAPAPTT</sequence>
<dbReference type="KEGG" id="ali:AZOLI_p20280"/>
<keyword evidence="3" id="KW-1185">Reference proteome</keyword>
<feature type="transmembrane region" description="Helical" evidence="1">
    <location>
        <begin position="71"/>
        <end position="91"/>
    </location>
</feature>
<dbReference type="AlphaFoldDB" id="G7ZDC4"/>
<protein>
    <submittedName>
        <fullName evidence="2">Uncharacterized protein</fullName>
    </submittedName>
</protein>
<proteinExistence type="predicted"/>
<keyword evidence="1" id="KW-0472">Membrane</keyword>
<organism evidence="2 3">
    <name type="scientific">Azospirillum lipoferum (strain 4B)</name>
    <dbReference type="NCBI Taxonomy" id="862719"/>
    <lineage>
        <taxon>Bacteria</taxon>
        <taxon>Pseudomonadati</taxon>
        <taxon>Pseudomonadota</taxon>
        <taxon>Alphaproteobacteria</taxon>
        <taxon>Rhodospirillales</taxon>
        <taxon>Azospirillaceae</taxon>
        <taxon>Azospirillum</taxon>
    </lineage>
</organism>
<keyword evidence="1" id="KW-0812">Transmembrane</keyword>
<keyword evidence="1" id="KW-1133">Transmembrane helix</keyword>
<dbReference type="Proteomes" id="UP000005667">
    <property type="component" value="Plasmid AZO_p2"/>
</dbReference>
<reference evidence="3" key="1">
    <citation type="journal article" date="2011" name="PLoS Genet.">
        <title>Azospirillum genomes reveal transition of bacteria from aquatic to terrestrial environments.</title>
        <authorList>
            <person name="Wisniewski-Dye F."/>
            <person name="Borziak K."/>
            <person name="Khalsa-Moyers G."/>
            <person name="Alexandre G."/>
            <person name="Sukharnikov L.O."/>
            <person name="Wuichet K."/>
            <person name="Hurst G.B."/>
            <person name="McDonald W.H."/>
            <person name="Robertson J.S."/>
            <person name="Barbe V."/>
            <person name="Calteau A."/>
            <person name="Rouy Z."/>
            <person name="Mangenot S."/>
            <person name="Prigent-Combaret C."/>
            <person name="Normand P."/>
            <person name="Boyer M."/>
            <person name="Siguier P."/>
            <person name="Dessaux Y."/>
            <person name="Elmerich C."/>
            <person name="Condemine G."/>
            <person name="Krishnen G."/>
            <person name="Kennedy I."/>
            <person name="Paterson A.H."/>
            <person name="Gonzalez V."/>
            <person name="Mavingui P."/>
            <person name="Zhulin I.B."/>
        </authorList>
    </citation>
    <scope>NUCLEOTIDE SEQUENCE [LARGE SCALE GENOMIC DNA]</scope>
    <source>
        <strain evidence="3">4B</strain>
    </source>
</reference>
<evidence type="ECO:0000256" key="1">
    <source>
        <dbReference type="SAM" id="Phobius"/>
    </source>
</evidence>
<dbReference type="EMBL" id="FQ311870">
    <property type="protein sequence ID" value="CBS89439.1"/>
    <property type="molecule type" value="Genomic_DNA"/>
</dbReference>
<geneLocation type="plasmid" evidence="2 3">
    <name>AZO_p2</name>
</geneLocation>
<evidence type="ECO:0000313" key="2">
    <source>
        <dbReference type="EMBL" id="CBS89439.1"/>
    </source>
</evidence>
<name>G7ZDC4_AZOL4</name>
<evidence type="ECO:0000313" key="3">
    <source>
        <dbReference type="Proteomes" id="UP000005667"/>
    </source>
</evidence>
<accession>G7ZDC4</accession>